<reference evidence="2 3" key="1">
    <citation type="submission" date="2016-10" db="EMBL/GenBank/DDBJ databases">
        <authorList>
            <person name="de Groot N.N."/>
        </authorList>
    </citation>
    <scope>NUCLEOTIDE SEQUENCE [LARGE SCALE GENOMIC DNA]</scope>
    <source>
        <strain evidence="2 3">CGMCC 1.5337</strain>
    </source>
</reference>
<gene>
    <name evidence="2" type="ORF">SAMN04487945_1875</name>
</gene>
<accession>A0A1I0PS67</accession>
<feature type="compositionally biased region" description="Acidic residues" evidence="1">
    <location>
        <begin position="15"/>
        <end position="30"/>
    </location>
</feature>
<protein>
    <submittedName>
        <fullName evidence="2">Uncharacterized protein</fullName>
    </submittedName>
</protein>
<organism evidence="2 3">
    <name type="scientific">Halobacterium jilantaiense</name>
    <dbReference type="NCBI Taxonomy" id="355548"/>
    <lineage>
        <taxon>Archaea</taxon>
        <taxon>Methanobacteriati</taxon>
        <taxon>Methanobacteriota</taxon>
        <taxon>Stenosarchaea group</taxon>
        <taxon>Halobacteria</taxon>
        <taxon>Halobacteriales</taxon>
        <taxon>Halobacteriaceae</taxon>
        <taxon>Halobacterium</taxon>
    </lineage>
</organism>
<feature type="region of interest" description="Disordered" evidence="1">
    <location>
        <begin position="1"/>
        <end position="39"/>
    </location>
</feature>
<dbReference type="EMBL" id="FOJA01000001">
    <property type="protein sequence ID" value="SEW16729.1"/>
    <property type="molecule type" value="Genomic_DNA"/>
</dbReference>
<dbReference type="AlphaFoldDB" id="A0A1I0PS67"/>
<dbReference type="STRING" id="355548.SAMN04487945_1875"/>
<dbReference type="Proteomes" id="UP000198518">
    <property type="component" value="Unassembled WGS sequence"/>
</dbReference>
<evidence type="ECO:0000256" key="1">
    <source>
        <dbReference type="SAM" id="MobiDB-lite"/>
    </source>
</evidence>
<keyword evidence="3" id="KW-1185">Reference proteome</keyword>
<proteinExistence type="predicted"/>
<sequence>MCHSWEELPIWTAEDASDDLDDSEETEGFEDVAREVGPS</sequence>
<name>A0A1I0PS67_9EURY</name>
<evidence type="ECO:0000313" key="3">
    <source>
        <dbReference type="Proteomes" id="UP000198518"/>
    </source>
</evidence>
<evidence type="ECO:0000313" key="2">
    <source>
        <dbReference type="EMBL" id="SEW16729.1"/>
    </source>
</evidence>